<comment type="caution">
    <text evidence="1">The sequence shown here is derived from an EMBL/GenBank/DDBJ whole genome shotgun (WGS) entry which is preliminary data.</text>
</comment>
<dbReference type="OrthoDB" id="9243165at2"/>
<name>A0A420DHB7_9RHOB</name>
<evidence type="ECO:0000313" key="1">
    <source>
        <dbReference type="EMBL" id="RKE93616.1"/>
    </source>
</evidence>
<proteinExistence type="predicted"/>
<keyword evidence="2" id="KW-1185">Reference proteome</keyword>
<dbReference type="EMBL" id="RAQK01000002">
    <property type="protein sequence ID" value="RKE93616.1"/>
    <property type="molecule type" value="Genomic_DNA"/>
</dbReference>
<dbReference type="Proteomes" id="UP000284407">
    <property type="component" value="Unassembled WGS sequence"/>
</dbReference>
<evidence type="ECO:0000313" key="2">
    <source>
        <dbReference type="Proteomes" id="UP000284407"/>
    </source>
</evidence>
<dbReference type="AlphaFoldDB" id="A0A420DHB7"/>
<gene>
    <name evidence="1" type="ORF">C8N30_2693</name>
</gene>
<reference evidence="1 2" key="1">
    <citation type="submission" date="2018-09" db="EMBL/GenBank/DDBJ databases">
        <title>Genomic Encyclopedia of Archaeal and Bacterial Type Strains, Phase II (KMG-II): from individual species to whole genera.</title>
        <authorList>
            <person name="Goeker M."/>
        </authorList>
    </citation>
    <scope>NUCLEOTIDE SEQUENCE [LARGE SCALE GENOMIC DNA]</scope>
    <source>
        <strain evidence="1 2">DSM 11458</strain>
    </source>
</reference>
<accession>A0A420DHB7</accession>
<sequence length="139" mass="16315">MKITWTIAIILGWILLIGPGSIDGRFNPVVTPAEITDIQLDPQDSRWVIISGSSTKLRATCYPRRLDWYKGERGGEDVSIEWDWRAPAWREDGLFEFSEWRVRAVPAEIMRDKTFADIIHQCRLFGIDYPWLTRSRFWN</sequence>
<protein>
    <submittedName>
        <fullName evidence="1">Uncharacterized protein</fullName>
    </submittedName>
</protein>
<dbReference type="RefSeq" id="WP_025062334.1">
    <property type="nucleotide sequence ID" value="NZ_RAQK01000002.1"/>
</dbReference>
<organism evidence="1 2">
    <name type="scientific">Sulfitobacter guttiformis</name>
    <dbReference type="NCBI Taxonomy" id="74349"/>
    <lineage>
        <taxon>Bacteria</taxon>
        <taxon>Pseudomonadati</taxon>
        <taxon>Pseudomonadota</taxon>
        <taxon>Alphaproteobacteria</taxon>
        <taxon>Rhodobacterales</taxon>
        <taxon>Roseobacteraceae</taxon>
        <taxon>Sulfitobacter</taxon>
    </lineage>
</organism>